<dbReference type="Proteomes" id="UP000279284">
    <property type="component" value="Chromosome"/>
</dbReference>
<dbReference type="AlphaFoldDB" id="A0A3S4QBV0"/>
<evidence type="ECO:0000313" key="2">
    <source>
        <dbReference type="EMBL" id="VEF02312.1"/>
    </source>
</evidence>
<keyword evidence="3" id="KW-1185">Reference proteome</keyword>
<feature type="transmembrane region" description="Helical" evidence="1">
    <location>
        <begin position="43"/>
        <end position="64"/>
    </location>
</feature>
<sequence length="72" mass="8275">MVFLAIKNIFRNKAMKYSFGILAGVCFFLHAYNMPDIAEAYTLGQIICYVLLLLVQVVILIFVIKKFKKKQA</sequence>
<reference evidence="2 3" key="1">
    <citation type="submission" date="2018-12" db="EMBL/GenBank/DDBJ databases">
        <authorList>
            <consortium name="Pathogen Informatics"/>
        </authorList>
    </citation>
    <scope>NUCLEOTIDE SEQUENCE [LARGE SCALE GENOMIC DNA]</scope>
    <source>
        <strain evidence="2 3">NCTC10296</strain>
    </source>
</reference>
<dbReference type="EMBL" id="LR134313">
    <property type="protein sequence ID" value="VEF02312.1"/>
    <property type="molecule type" value="Genomic_DNA"/>
</dbReference>
<keyword evidence="1" id="KW-0472">Membrane</keyword>
<name>A0A3S4QBV0_9NEIS</name>
<gene>
    <name evidence="2" type="ORF">NCTC10296_01729</name>
</gene>
<keyword evidence="1" id="KW-1133">Transmembrane helix</keyword>
<keyword evidence="1" id="KW-0812">Transmembrane</keyword>
<protein>
    <submittedName>
        <fullName evidence="2">Uncharacterized protein</fullName>
    </submittedName>
</protein>
<evidence type="ECO:0000256" key="1">
    <source>
        <dbReference type="SAM" id="Phobius"/>
    </source>
</evidence>
<organism evidence="2 3">
    <name type="scientific">Neisseria canis</name>
    <dbReference type="NCBI Taxonomy" id="493"/>
    <lineage>
        <taxon>Bacteria</taxon>
        <taxon>Pseudomonadati</taxon>
        <taxon>Pseudomonadota</taxon>
        <taxon>Betaproteobacteria</taxon>
        <taxon>Neisseriales</taxon>
        <taxon>Neisseriaceae</taxon>
        <taxon>Neisseria</taxon>
    </lineage>
</organism>
<accession>A0A3S4QBV0</accession>
<dbReference type="KEGG" id="nci:NCTC10296_01729"/>
<proteinExistence type="predicted"/>
<evidence type="ECO:0000313" key="3">
    <source>
        <dbReference type="Proteomes" id="UP000279284"/>
    </source>
</evidence>